<dbReference type="OrthoDB" id="3468019at2759"/>
<evidence type="ECO:0000313" key="2">
    <source>
        <dbReference type="Proteomes" id="UP000050424"/>
    </source>
</evidence>
<dbReference type="SUPFAM" id="SSF54427">
    <property type="entry name" value="NTF2-like"/>
    <property type="match status" value="1"/>
</dbReference>
<organism evidence="1 2">
    <name type="scientific">Neonectria ditissima</name>
    <dbReference type="NCBI Taxonomy" id="78410"/>
    <lineage>
        <taxon>Eukaryota</taxon>
        <taxon>Fungi</taxon>
        <taxon>Dikarya</taxon>
        <taxon>Ascomycota</taxon>
        <taxon>Pezizomycotina</taxon>
        <taxon>Sordariomycetes</taxon>
        <taxon>Hypocreomycetidae</taxon>
        <taxon>Hypocreales</taxon>
        <taxon>Nectriaceae</taxon>
        <taxon>Neonectria</taxon>
    </lineage>
</organism>
<protein>
    <recommendedName>
        <fullName evidence="3">SnoaL-like domain-containing protein</fullName>
    </recommendedName>
</protein>
<dbReference type="STRING" id="78410.A0A0P7BDB8"/>
<dbReference type="PANTHER" id="PTHR39401">
    <property type="entry name" value="SNOAL-LIKE DOMAIN-CONTAINING PROTEIN"/>
    <property type="match status" value="1"/>
</dbReference>
<proteinExistence type="predicted"/>
<keyword evidence="2" id="KW-1185">Reference proteome</keyword>
<reference evidence="1 2" key="1">
    <citation type="submission" date="2015-09" db="EMBL/GenBank/DDBJ databases">
        <title>Draft genome of a European isolate of the apple canker pathogen Neonectria ditissima.</title>
        <authorList>
            <person name="Gomez-Cortecero A."/>
            <person name="Harrison R.J."/>
            <person name="Armitage A.D."/>
        </authorList>
    </citation>
    <scope>NUCLEOTIDE SEQUENCE [LARGE SCALE GENOMIC DNA]</scope>
    <source>
        <strain evidence="1 2">R09/05</strain>
    </source>
</reference>
<accession>A0A0P7BDB8</accession>
<evidence type="ECO:0000313" key="1">
    <source>
        <dbReference type="EMBL" id="KPM37663.1"/>
    </source>
</evidence>
<dbReference type="Proteomes" id="UP000050424">
    <property type="component" value="Unassembled WGS sequence"/>
</dbReference>
<sequence length="151" mass="16945">MAQYKAAYPADLKIHPEVDAFFIRFYGISDTPGLTNEDQMVSLHSAVETAHSEDPTTNGAPEREEITTLREGMWSTVASRKHTIHKIFPFGNDATEVMIYGSVELGLRSGSTVYSEWAARAQLTKDEADGEWKMSFYQVYMDTGPMIAQKK</sequence>
<dbReference type="PANTHER" id="PTHR39401:SF1">
    <property type="entry name" value="SNOAL-LIKE DOMAIN-CONTAINING PROTEIN"/>
    <property type="match status" value="1"/>
</dbReference>
<dbReference type="InterPro" id="IPR032710">
    <property type="entry name" value="NTF2-like_dom_sf"/>
</dbReference>
<evidence type="ECO:0008006" key="3">
    <source>
        <dbReference type="Google" id="ProtNLM"/>
    </source>
</evidence>
<comment type="caution">
    <text evidence="1">The sequence shown here is derived from an EMBL/GenBank/DDBJ whole genome shotgun (WGS) entry which is preliminary data.</text>
</comment>
<dbReference type="AlphaFoldDB" id="A0A0P7BDB8"/>
<dbReference type="EMBL" id="LKCW01000158">
    <property type="protein sequence ID" value="KPM37663.1"/>
    <property type="molecule type" value="Genomic_DNA"/>
</dbReference>
<name>A0A0P7BDB8_9HYPO</name>
<gene>
    <name evidence="1" type="ORF">AK830_g8904</name>
</gene>